<feature type="compositionally biased region" description="Polar residues" evidence="1">
    <location>
        <begin position="18"/>
        <end position="34"/>
    </location>
</feature>
<gene>
    <name evidence="3" type="ORF">LK12_09205</name>
</gene>
<reference evidence="3 4" key="1">
    <citation type="submission" date="2014-10" db="EMBL/GenBank/DDBJ databases">
        <title>Genome sequence of Novosphingobium malaysiense MUSC 273(T).</title>
        <authorList>
            <person name="Lee L.-H."/>
        </authorList>
    </citation>
    <scope>NUCLEOTIDE SEQUENCE [LARGE SCALE GENOMIC DNA]</scope>
    <source>
        <strain evidence="3 4">MUSC 273</strain>
    </source>
</reference>
<dbReference type="RefSeq" id="WP_039282507.1">
    <property type="nucleotide sequence ID" value="NZ_JTDI01000003.1"/>
</dbReference>
<evidence type="ECO:0000256" key="1">
    <source>
        <dbReference type="SAM" id="MobiDB-lite"/>
    </source>
</evidence>
<protein>
    <recommendedName>
        <fullName evidence="5">Lipoprotein</fullName>
    </recommendedName>
</protein>
<evidence type="ECO:0000313" key="4">
    <source>
        <dbReference type="Proteomes" id="UP000031057"/>
    </source>
</evidence>
<keyword evidence="4" id="KW-1185">Reference proteome</keyword>
<name>A0A0B1ZPI9_9SPHN</name>
<keyword evidence="2" id="KW-0732">Signal</keyword>
<feature type="chain" id="PRO_5002069073" description="Lipoprotein" evidence="2">
    <location>
        <begin position="21"/>
        <end position="355"/>
    </location>
</feature>
<dbReference type="OrthoDB" id="996425at2"/>
<dbReference type="AlphaFoldDB" id="A0A0B1ZPI9"/>
<dbReference type="EMBL" id="JTDI01000003">
    <property type="protein sequence ID" value="KHK91087.1"/>
    <property type="molecule type" value="Genomic_DNA"/>
</dbReference>
<evidence type="ECO:0000256" key="2">
    <source>
        <dbReference type="SAM" id="SignalP"/>
    </source>
</evidence>
<dbReference type="STRING" id="1348853.LK12_09205"/>
<sequence length="355" mass="38219">MRQLALLVAVAALAACSQEATPTDTETGSASTAPETDPSGNDDDTALSRPADEWRQYRNERFAFAIGIPPGFAAQPAPQNGDGRVFTRERATMRISGRHNMGATFSEQIAKATRGLTLETQERTSPQTWQAMSKGDDGRRTFVELARASGRVVTVRFDYPENDAELERQAGHALDGLLMVERAGPLTYEFKPDRFALTEATISLPGKHSRAIEARKLIPWARAAKLGDKACRYGQSGRTQTCNADKEAGLAFAVLDRTISSLRDTVPQALIEPSSLAGKDGFRVVEQAEGAGTSYAFVPAGDRTVAVVKSWRSGSDKTGFEGVLRNLSIAQELPSVDGDGKTAMSGSFQYRAAPT</sequence>
<dbReference type="Proteomes" id="UP000031057">
    <property type="component" value="Unassembled WGS sequence"/>
</dbReference>
<feature type="signal peptide" evidence="2">
    <location>
        <begin position="1"/>
        <end position="20"/>
    </location>
</feature>
<evidence type="ECO:0008006" key="5">
    <source>
        <dbReference type="Google" id="ProtNLM"/>
    </source>
</evidence>
<evidence type="ECO:0000313" key="3">
    <source>
        <dbReference type="EMBL" id="KHK91087.1"/>
    </source>
</evidence>
<organism evidence="3 4">
    <name type="scientific">Novosphingobium malaysiense</name>
    <dbReference type="NCBI Taxonomy" id="1348853"/>
    <lineage>
        <taxon>Bacteria</taxon>
        <taxon>Pseudomonadati</taxon>
        <taxon>Pseudomonadota</taxon>
        <taxon>Alphaproteobacteria</taxon>
        <taxon>Sphingomonadales</taxon>
        <taxon>Sphingomonadaceae</taxon>
        <taxon>Novosphingobium</taxon>
    </lineage>
</organism>
<dbReference type="PROSITE" id="PS51257">
    <property type="entry name" value="PROKAR_LIPOPROTEIN"/>
    <property type="match status" value="1"/>
</dbReference>
<accession>A0A0B1ZPI9</accession>
<proteinExistence type="predicted"/>
<feature type="region of interest" description="Disordered" evidence="1">
    <location>
        <begin position="18"/>
        <end position="48"/>
    </location>
</feature>
<comment type="caution">
    <text evidence="3">The sequence shown here is derived from an EMBL/GenBank/DDBJ whole genome shotgun (WGS) entry which is preliminary data.</text>
</comment>